<accession>H8X6V1</accession>
<protein>
    <submittedName>
        <fullName evidence="2">Uncharacterized protein</fullName>
    </submittedName>
</protein>
<feature type="compositionally biased region" description="Basic and acidic residues" evidence="1">
    <location>
        <begin position="65"/>
        <end position="76"/>
    </location>
</feature>
<dbReference type="GeneID" id="14541014"/>
<feature type="compositionally biased region" description="Low complexity" evidence="1">
    <location>
        <begin position="30"/>
        <end position="55"/>
    </location>
</feature>
<dbReference type="RefSeq" id="XP_003869845.1">
    <property type="nucleotide sequence ID" value="XM_003869796.1"/>
</dbReference>
<evidence type="ECO:0000256" key="1">
    <source>
        <dbReference type="SAM" id="MobiDB-lite"/>
    </source>
</evidence>
<organism evidence="2 3">
    <name type="scientific">Candida orthopsilosis (strain 90-125)</name>
    <name type="common">Yeast</name>
    <dbReference type="NCBI Taxonomy" id="1136231"/>
    <lineage>
        <taxon>Eukaryota</taxon>
        <taxon>Fungi</taxon>
        <taxon>Dikarya</taxon>
        <taxon>Ascomycota</taxon>
        <taxon>Saccharomycotina</taxon>
        <taxon>Pichiomycetes</taxon>
        <taxon>Debaryomycetaceae</taxon>
        <taxon>Candida/Lodderomyces clade</taxon>
        <taxon>Candida</taxon>
    </lineage>
</organism>
<dbReference type="OrthoDB" id="4082971at2759"/>
<evidence type="ECO:0000313" key="2">
    <source>
        <dbReference type="EMBL" id="CCG23712.1"/>
    </source>
</evidence>
<feature type="compositionally biased region" description="Low complexity" evidence="1">
    <location>
        <begin position="77"/>
        <end position="87"/>
    </location>
</feature>
<dbReference type="HOGENOM" id="CLU_1245197_0_0_1"/>
<gene>
    <name evidence="2" type="ORF">CORT_0E01230</name>
</gene>
<keyword evidence="3" id="KW-1185">Reference proteome</keyword>
<proteinExistence type="predicted"/>
<dbReference type="AlphaFoldDB" id="H8X6V1"/>
<name>H8X6V1_CANO9</name>
<feature type="region of interest" description="Disordered" evidence="1">
    <location>
        <begin position="30"/>
        <end position="98"/>
    </location>
</feature>
<dbReference type="EMBL" id="HE681723">
    <property type="protein sequence ID" value="CCG23712.1"/>
    <property type="molecule type" value="Genomic_DNA"/>
</dbReference>
<dbReference type="KEGG" id="cot:CORT_0E01230"/>
<reference evidence="2 3" key="1">
    <citation type="journal article" date="2012" name="PLoS ONE">
        <title>Sequence and analysis of the genome of the pathogenic yeast Candida orthopsilosis.</title>
        <authorList>
            <person name="Riccombeni A."/>
            <person name="Vidanes G."/>
            <person name="Proux-Wera E."/>
            <person name="Wolfe K.H."/>
            <person name="Butler G."/>
        </authorList>
    </citation>
    <scope>NUCLEOTIDE SEQUENCE [LARGE SCALE GENOMIC DNA]</scope>
    <source>
        <strain evidence="2 3">Co 90-125</strain>
    </source>
</reference>
<evidence type="ECO:0000313" key="3">
    <source>
        <dbReference type="Proteomes" id="UP000005018"/>
    </source>
</evidence>
<dbReference type="Proteomes" id="UP000005018">
    <property type="component" value="Chromosome 5"/>
</dbReference>
<dbReference type="eggNOG" id="ENOG502S12S">
    <property type="taxonomic scope" value="Eukaryota"/>
</dbReference>
<sequence>MHKLITISRRTKLVQHITCIRLYTMTEVPKSPTSSKVVTTSPPHSPSLHPQQSAPTSPFSPLQPESKDESDRKEITQHQQPLQQEPQTKQRKPQTAEEFAHQLDLWRASGPQINTETWLYEDVEKLNPIESKVDSAKLLHACEKAYYLRDWNQCLLLCNVGAKLFAVDLDEVGDAMKQDLQSTSRRKRLGKKHERSVVDLFDIKQRCLSRMKELEAESTIHS</sequence>